<keyword evidence="7 11" id="KW-1133">Transmembrane helix</keyword>
<evidence type="ECO:0000313" key="14">
    <source>
        <dbReference type="Proteomes" id="UP001208624"/>
    </source>
</evidence>
<feature type="transmembrane region" description="Helical" evidence="11">
    <location>
        <begin position="69"/>
        <end position="90"/>
    </location>
</feature>
<proteinExistence type="inferred from homology"/>
<dbReference type="Gene3D" id="1.10.490.30">
    <property type="entry name" value="Colicin"/>
    <property type="match status" value="1"/>
</dbReference>
<dbReference type="GO" id="GO:0031640">
    <property type="term" value="P:killing of cells of another organism"/>
    <property type="evidence" value="ECO:0007669"/>
    <property type="project" value="UniProtKB-KW"/>
</dbReference>
<feature type="non-terminal residue" evidence="13">
    <location>
        <position position="1"/>
    </location>
</feature>
<gene>
    <name evidence="13" type="ORF">OFN31_28165</name>
</gene>
<evidence type="ECO:0000259" key="12">
    <source>
        <dbReference type="PROSITE" id="PS00276"/>
    </source>
</evidence>
<evidence type="ECO:0000256" key="8">
    <source>
        <dbReference type="ARBA" id="ARBA00023022"/>
    </source>
</evidence>
<evidence type="ECO:0000256" key="7">
    <source>
        <dbReference type="ARBA" id="ARBA00022989"/>
    </source>
</evidence>
<dbReference type="SUPFAM" id="SSF56837">
    <property type="entry name" value="Colicin"/>
    <property type="match status" value="1"/>
</dbReference>
<dbReference type="InterPro" id="IPR038283">
    <property type="entry name" value="Channel_colicin_C_sf"/>
</dbReference>
<dbReference type="InterPro" id="IPR000293">
    <property type="entry name" value="Channel_colicin_C"/>
</dbReference>
<feature type="transmembrane region" description="Helical" evidence="11">
    <location>
        <begin position="97"/>
        <end position="115"/>
    </location>
</feature>
<dbReference type="Proteomes" id="UP001208624">
    <property type="component" value="Unassembled WGS sequence"/>
</dbReference>
<reference evidence="13" key="1">
    <citation type="submission" date="2023-06" db="EMBL/GenBank/DDBJ databases">
        <title>Deciphering the underlying mechanisms mediating the transmission of blaNDM gene from human to animals in China.</title>
        <authorList>
            <person name="Chen K."/>
            <person name="Chen S."/>
        </authorList>
    </citation>
    <scope>NUCLEOTIDE SEQUENCE</scope>
    <source>
        <strain evidence="13">1199</strain>
    </source>
</reference>
<comment type="function">
    <text evidence="1">This colicin is a channel-forming colicin. This class of transmembrane toxins depolarize the cytoplasmic membrane, leading to dissipation of cellular energy.</text>
</comment>
<evidence type="ECO:0000256" key="11">
    <source>
        <dbReference type="SAM" id="Phobius"/>
    </source>
</evidence>
<dbReference type="EMBL" id="JAOVKC010000532">
    <property type="protein sequence ID" value="MCV5625523.1"/>
    <property type="molecule type" value="Genomic_DNA"/>
</dbReference>
<name>A0AAP3A3D3_ECOLX</name>
<evidence type="ECO:0000256" key="10">
    <source>
        <dbReference type="ARBA" id="ARBA00023136"/>
    </source>
</evidence>
<feature type="non-terminal residue" evidence="13">
    <location>
        <position position="121"/>
    </location>
</feature>
<dbReference type="GO" id="GO:0050829">
    <property type="term" value="P:defense response to Gram-negative bacterium"/>
    <property type="evidence" value="ECO:0007669"/>
    <property type="project" value="InterPro"/>
</dbReference>
<comment type="similarity">
    <text evidence="4">Belongs to the channel forming colicin family.</text>
</comment>
<evidence type="ECO:0000256" key="4">
    <source>
        <dbReference type="ARBA" id="ARBA00007595"/>
    </source>
</evidence>
<evidence type="ECO:0000256" key="9">
    <source>
        <dbReference type="ARBA" id="ARBA00023048"/>
    </source>
</evidence>
<evidence type="ECO:0000313" key="13">
    <source>
        <dbReference type="EMBL" id="MCV5625523.1"/>
    </source>
</evidence>
<feature type="domain" description="Channel forming colicins" evidence="12">
    <location>
        <begin position="56"/>
        <end position="67"/>
    </location>
</feature>
<keyword evidence="10 11" id="KW-0472">Membrane</keyword>
<comment type="caution">
    <text evidence="13">The sequence shown here is derived from an EMBL/GenBank/DDBJ whole genome shotgun (WGS) entry which is preliminary data.</text>
</comment>
<dbReference type="GO" id="GO:0140911">
    <property type="term" value="F:pore-forming activity"/>
    <property type="evidence" value="ECO:0007669"/>
    <property type="project" value="InterPro"/>
</dbReference>
<dbReference type="PROSITE" id="PS00276">
    <property type="entry name" value="CHANNEL_COLICIN"/>
    <property type="match status" value="1"/>
</dbReference>
<evidence type="ECO:0000256" key="1">
    <source>
        <dbReference type="ARBA" id="ARBA00002178"/>
    </source>
</evidence>
<evidence type="ECO:0000256" key="6">
    <source>
        <dbReference type="ARBA" id="ARBA00022692"/>
    </source>
</evidence>
<keyword evidence="8" id="KW-0044">Antibiotic</keyword>
<evidence type="ECO:0000256" key="2">
    <source>
        <dbReference type="ARBA" id="ARBA00003197"/>
    </source>
</evidence>
<keyword evidence="5" id="KW-0929">Antimicrobial</keyword>
<keyword evidence="6 11" id="KW-0812">Transmembrane</keyword>
<sequence length="121" mass="12851">MKVNKSDKDAIVNAWKQVNAKDMANKIGNLGKAFKVADLAIKVEKIREKSIEGYNTGNWGPLLLEVESWIIGGVVAGVAISLFGAVLSFLPISGLAVTALGVIGIMTISYLSSFIDANRVS</sequence>
<dbReference type="GO" id="GO:0016020">
    <property type="term" value="C:membrane"/>
    <property type="evidence" value="ECO:0007669"/>
    <property type="project" value="UniProtKB-SubCell"/>
</dbReference>
<organism evidence="13 14">
    <name type="scientific">Escherichia coli</name>
    <dbReference type="NCBI Taxonomy" id="562"/>
    <lineage>
        <taxon>Bacteria</taxon>
        <taxon>Pseudomonadati</taxon>
        <taxon>Pseudomonadota</taxon>
        <taxon>Gammaproteobacteria</taxon>
        <taxon>Enterobacterales</taxon>
        <taxon>Enterobacteriaceae</taxon>
        <taxon>Escherichia</taxon>
    </lineage>
</organism>
<comment type="subcellular location">
    <subcellularLocation>
        <location evidence="3">Membrane</location>
    </subcellularLocation>
</comment>
<comment type="function">
    <text evidence="2">Colicins are polypeptide toxins produced by and active against E.coli and closely related bacteria.</text>
</comment>
<dbReference type="AlphaFoldDB" id="A0AAP3A3D3"/>
<protein>
    <submittedName>
        <fullName evidence="13">Colicin-like pore-forming protein</fullName>
    </submittedName>
</protein>
<accession>A0AAP3A3D3</accession>
<dbReference type="Pfam" id="PF01024">
    <property type="entry name" value="Colicin"/>
    <property type="match status" value="1"/>
</dbReference>
<evidence type="ECO:0000256" key="3">
    <source>
        <dbReference type="ARBA" id="ARBA00004370"/>
    </source>
</evidence>
<evidence type="ECO:0000256" key="5">
    <source>
        <dbReference type="ARBA" id="ARBA00022529"/>
    </source>
</evidence>
<keyword evidence="9" id="KW-0078">Bacteriocin</keyword>